<gene>
    <name evidence="1" type="ORF">RHS01_10903</name>
</gene>
<comment type="caution">
    <text evidence="1">The sequence shown here is derived from an EMBL/GenBank/DDBJ whole genome shotgun (WGS) entry which is preliminary data.</text>
</comment>
<dbReference type="Proteomes" id="UP000614334">
    <property type="component" value="Unassembled WGS sequence"/>
</dbReference>
<evidence type="ECO:0000313" key="1">
    <source>
        <dbReference type="EMBL" id="KAF8748352.1"/>
    </source>
</evidence>
<accession>A0A8H7I4E3</accession>
<dbReference type="EMBL" id="JACYCF010000041">
    <property type="protein sequence ID" value="KAF8748352.1"/>
    <property type="molecule type" value="Genomic_DNA"/>
</dbReference>
<organism evidence="1 2">
    <name type="scientific">Rhizoctonia solani</name>
    <dbReference type="NCBI Taxonomy" id="456999"/>
    <lineage>
        <taxon>Eukaryota</taxon>
        <taxon>Fungi</taxon>
        <taxon>Dikarya</taxon>
        <taxon>Basidiomycota</taxon>
        <taxon>Agaricomycotina</taxon>
        <taxon>Agaricomycetes</taxon>
        <taxon>Cantharellales</taxon>
        <taxon>Ceratobasidiaceae</taxon>
        <taxon>Rhizoctonia</taxon>
    </lineage>
</organism>
<proteinExistence type="predicted"/>
<dbReference type="AlphaFoldDB" id="A0A8H7I4E3"/>
<protein>
    <submittedName>
        <fullName evidence="1">Uncharacterized protein</fullName>
    </submittedName>
</protein>
<sequence>MEHLVADASEFDSPQVEHVHAPDAVGNFIPAAPQLNDAVLVGSAAPGFLASQTVHFSVAVAGLDNEHVEQVHCPAVDVA</sequence>
<name>A0A8H7I4E3_9AGAM</name>
<reference evidence="1" key="1">
    <citation type="submission" date="2020-09" db="EMBL/GenBank/DDBJ databases">
        <title>Comparative genome analyses of four rice-infecting Rhizoctonia solani isolates reveal extensive enrichment of homogalacturonan modification genes.</title>
        <authorList>
            <person name="Lee D.-Y."/>
            <person name="Jeon J."/>
            <person name="Kim K.-T."/>
            <person name="Cheong K."/>
            <person name="Song H."/>
            <person name="Choi G."/>
            <person name="Ko J."/>
            <person name="Opiyo S.O."/>
            <person name="Zuo S."/>
            <person name="Madhav S."/>
            <person name="Lee Y.-H."/>
            <person name="Wang G.-L."/>
        </authorList>
    </citation>
    <scope>NUCLEOTIDE SEQUENCE</scope>
    <source>
        <strain evidence="1">AG1-IA B2</strain>
    </source>
</reference>
<evidence type="ECO:0000313" key="2">
    <source>
        <dbReference type="Proteomes" id="UP000614334"/>
    </source>
</evidence>